<dbReference type="RefSeq" id="WP_144748063.1">
    <property type="nucleotide sequence ID" value="NZ_VMNW02000020.1"/>
</dbReference>
<dbReference type="Pfam" id="PF00296">
    <property type="entry name" value="Bac_luciferase"/>
    <property type="match status" value="1"/>
</dbReference>
<keyword evidence="2" id="KW-0503">Monooxygenase</keyword>
<protein>
    <submittedName>
        <fullName evidence="4">LLM class flavin-dependent oxidoreductase</fullName>
    </submittedName>
</protein>
<dbReference type="Proteomes" id="UP000319769">
    <property type="component" value="Unassembled WGS sequence"/>
</dbReference>
<dbReference type="GO" id="GO:0004497">
    <property type="term" value="F:monooxygenase activity"/>
    <property type="evidence" value="ECO:0007669"/>
    <property type="project" value="UniProtKB-KW"/>
</dbReference>
<evidence type="ECO:0000313" key="5">
    <source>
        <dbReference type="Proteomes" id="UP000319769"/>
    </source>
</evidence>
<organism evidence="4 5">
    <name type="scientific">Amycolatopsis acidicola</name>
    <dbReference type="NCBI Taxonomy" id="2596893"/>
    <lineage>
        <taxon>Bacteria</taxon>
        <taxon>Bacillati</taxon>
        <taxon>Actinomycetota</taxon>
        <taxon>Actinomycetes</taxon>
        <taxon>Pseudonocardiales</taxon>
        <taxon>Pseudonocardiaceae</taxon>
        <taxon>Amycolatopsis</taxon>
    </lineage>
</organism>
<comment type="caution">
    <text evidence="4">The sequence shown here is derived from an EMBL/GenBank/DDBJ whole genome shotgun (WGS) entry which is preliminary data.</text>
</comment>
<sequence length="366" mass="40853">MHFSVFLTTRSAGPAEDAPVIRAMTEHAVDAERNGFDAVFLPDHHFTGYSPPASDPMMFAAYLAGRLERMRFGFSVQTVPLHHPVRFAERLALLDQLTHGKILVGVGSGTTPEEMIGFGVDFTEASELSRSNLEIVERLWAKQPDDDPVVFDNGRYRGTVVSRIVPVPYTRPRPTMMSVAARPSSVERAARFAQPAFIPTFTPPVLAGLDPVSHVKSHFADYQTALLAAGHPDEVVTHALEWTSVSFQFVHLAETEERAREELDRLVDEYQAAVEREHVANKKAETIGNVRLRDAPDARTEEWKRTWCLWGTPESVTEQLRRYREIGIGNVLGGFMGGPLTPFRAAMTAQAMELFGRDVIPAFRDR</sequence>
<evidence type="ECO:0000256" key="2">
    <source>
        <dbReference type="ARBA" id="ARBA00023033"/>
    </source>
</evidence>
<dbReference type="Gene3D" id="3.20.20.30">
    <property type="entry name" value="Luciferase-like domain"/>
    <property type="match status" value="1"/>
</dbReference>
<name>A0A5N0V6Q2_9PSEU</name>
<dbReference type="EMBL" id="VMNW02000020">
    <property type="protein sequence ID" value="KAA9160711.1"/>
    <property type="molecule type" value="Genomic_DNA"/>
</dbReference>
<dbReference type="InterPro" id="IPR050766">
    <property type="entry name" value="Bact_Lucif_Oxidored"/>
</dbReference>
<evidence type="ECO:0000313" key="4">
    <source>
        <dbReference type="EMBL" id="KAA9160711.1"/>
    </source>
</evidence>
<dbReference type="PANTHER" id="PTHR30137">
    <property type="entry name" value="LUCIFERASE-LIKE MONOOXYGENASE"/>
    <property type="match status" value="1"/>
</dbReference>
<gene>
    <name evidence="4" type="ORF">FPZ12_016310</name>
</gene>
<dbReference type="GO" id="GO:0005829">
    <property type="term" value="C:cytosol"/>
    <property type="evidence" value="ECO:0007669"/>
    <property type="project" value="TreeGrafter"/>
</dbReference>
<dbReference type="AlphaFoldDB" id="A0A5N0V6Q2"/>
<keyword evidence="1" id="KW-0560">Oxidoreductase</keyword>
<keyword evidence="5" id="KW-1185">Reference proteome</keyword>
<dbReference type="OrthoDB" id="2472181at2"/>
<dbReference type="SUPFAM" id="SSF51679">
    <property type="entry name" value="Bacterial luciferase-like"/>
    <property type="match status" value="1"/>
</dbReference>
<feature type="domain" description="Luciferase-like" evidence="3">
    <location>
        <begin position="1"/>
        <end position="328"/>
    </location>
</feature>
<evidence type="ECO:0000256" key="1">
    <source>
        <dbReference type="ARBA" id="ARBA00023002"/>
    </source>
</evidence>
<dbReference type="InterPro" id="IPR036661">
    <property type="entry name" value="Luciferase-like_sf"/>
</dbReference>
<proteinExistence type="predicted"/>
<dbReference type="InterPro" id="IPR011251">
    <property type="entry name" value="Luciferase-like_dom"/>
</dbReference>
<dbReference type="GO" id="GO:0016705">
    <property type="term" value="F:oxidoreductase activity, acting on paired donors, with incorporation or reduction of molecular oxygen"/>
    <property type="evidence" value="ECO:0007669"/>
    <property type="project" value="InterPro"/>
</dbReference>
<accession>A0A5N0V6Q2</accession>
<dbReference type="PANTHER" id="PTHR30137:SF8">
    <property type="entry name" value="BLR5498 PROTEIN"/>
    <property type="match status" value="1"/>
</dbReference>
<reference evidence="4" key="1">
    <citation type="submission" date="2019-09" db="EMBL/GenBank/DDBJ databases">
        <authorList>
            <person name="Teo W.F.A."/>
            <person name="Duangmal K."/>
        </authorList>
    </citation>
    <scope>NUCLEOTIDE SEQUENCE [LARGE SCALE GENOMIC DNA]</scope>
    <source>
        <strain evidence="4">K81G1</strain>
    </source>
</reference>
<evidence type="ECO:0000259" key="3">
    <source>
        <dbReference type="Pfam" id="PF00296"/>
    </source>
</evidence>